<evidence type="ECO:0000256" key="1">
    <source>
        <dbReference type="PIRSR" id="PIRSR001359-1"/>
    </source>
</evidence>
<feature type="binding site" evidence="3">
    <location>
        <position position="109"/>
    </location>
    <ligand>
        <name>Zn(2+)</name>
        <dbReference type="ChEBI" id="CHEBI:29105"/>
        <label>2</label>
    </ligand>
</feature>
<feature type="binding site" evidence="2">
    <location>
        <begin position="184"/>
        <end position="186"/>
    </location>
    <ligand>
        <name>dihydroxyacetone phosphate</name>
        <dbReference type="ChEBI" id="CHEBI:57642"/>
    </ligand>
</feature>
<comment type="caution">
    <text evidence="4">The sequence shown here is derived from an EMBL/GenBank/DDBJ whole genome shotgun (WGS) entry which is preliminary data.</text>
</comment>
<organism evidence="4 5">
    <name type="scientific">Flavonifractor plautii ATCC 29863</name>
    <dbReference type="NCBI Taxonomy" id="411475"/>
    <lineage>
        <taxon>Bacteria</taxon>
        <taxon>Bacillati</taxon>
        <taxon>Bacillota</taxon>
        <taxon>Clostridia</taxon>
        <taxon>Eubacteriales</taxon>
        <taxon>Oscillospiraceae</taxon>
        <taxon>Flavonifractor</taxon>
    </lineage>
</organism>
<dbReference type="CDD" id="cd00947">
    <property type="entry name" value="TBP_aldolase_IIB"/>
    <property type="match status" value="1"/>
</dbReference>
<accession>G9YSN9</accession>
<dbReference type="STRING" id="292800.A4U99_12105"/>
<dbReference type="PANTHER" id="PTHR30304">
    <property type="entry name" value="D-TAGATOSE-1,6-BISPHOSPHATE ALDOLASE"/>
    <property type="match status" value="1"/>
</dbReference>
<gene>
    <name evidence="4" type="ORF">HMPREF0372_02547</name>
</gene>
<comment type="cofactor">
    <cofactor evidence="3">
        <name>Zn(2+)</name>
        <dbReference type="ChEBI" id="CHEBI:29105"/>
    </cofactor>
    <text evidence="3">Binds 2 Zn(2+) ions per subunit. One is catalytic and the other provides a structural contribution.</text>
</comment>
<dbReference type="EMBL" id="AGCK01000215">
    <property type="protein sequence ID" value="EHM45214.1"/>
    <property type="molecule type" value="Genomic_DNA"/>
</dbReference>
<dbReference type="Proteomes" id="UP000004459">
    <property type="component" value="Unassembled WGS sequence"/>
</dbReference>
<dbReference type="InterPro" id="IPR050246">
    <property type="entry name" value="Class_II_FBP_aldolase"/>
</dbReference>
<dbReference type="GO" id="GO:0016832">
    <property type="term" value="F:aldehyde-lyase activity"/>
    <property type="evidence" value="ECO:0007669"/>
    <property type="project" value="InterPro"/>
</dbReference>
<feature type="binding site" evidence="3">
    <location>
        <position position="155"/>
    </location>
    <ligand>
        <name>Zn(2+)</name>
        <dbReference type="ChEBI" id="CHEBI:29105"/>
        <label>1</label>
        <note>catalytic</note>
    </ligand>
</feature>
<feature type="active site" description="Proton donor" evidence="1">
    <location>
        <position position="55"/>
    </location>
</feature>
<feature type="binding site" evidence="3">
    <location>
        <position position="56"/>
    </location>
    <ligand>
        <name>Zn(2+)</name>
        <dbReference type="ChEBI" id="CHEBI:29105"/>
        <label>1</label>
        <note>catalytic</note>
    </ligand>
</feature>
<evidence type="ECO:0000256" key="2">
    <source>
        <dbReference type="PIRSR" id="PIRSR001359-2"/>
    </source>
</evidence>
<dbReference type="PROSITE" id="PS00806">
    <property type="entry name" value="ALDOLASE_CLASS_II_2"/>
    <property type="match status" value="1"/>
</dbReference>
<dbReference type="InterPro" id="IPR013785">
    <property type="entry name" value="Aldolase_TIM"/>
</dbReference>
<name>G9YSN9_FLAPL</name>
<proteinExistence type="predicted"/>
<dbReference type="NCBIfam" id="TIGR00167">
    <property type="entry name" value="cbbA"/>
    <property type="match status" value="1"/>
</dbReference>
<feature type="binding site" evidence="2">
    <location>
        <begin position="205"/>
        <end position="208"/>
    </location>
    <ligand>
        <name>dihydroxyacetone phosphate</name>
        <dbReference type="ChEBI" id="CHEBI:57642"/>
    </ligand>
</feature>
<dbReference type="Pfam" id="PF01116">
    <property type="entry name" value="F_bP_aldolase"/>
    <property type="match status" value="1"/>
</dbReference>
<reference evidence="4 5" key="1">
    <citation type="submission" date="2011-08" db="EMBL/GenBank/DDBJ databases">
        <authorList>
            <person name="Weinstock G."/>
            <person name="Sodergren E."/>
            <person name="Clifton S."/>
            <person name="Fulton L."/>
            <person name="Fulton B."/>
            <person name="Courtney L."/>
            <person name="Fronick C."/>
            <person name="Harrison M."/>
            <person name="Strong C."/>
            <person name="Farmer C."/>
            <person name="Delahaunty K."/>
            <person name="Markovic C."/>
            <person name="Hall O."/>
            <person name="Minx P."/>
            <person name="Tomlinson C."/>
            <person name="Mitreva M."/>
            <person name="Hou S."/>
            <person name="Chen J."/>
            <person name="Wollam A."/>
            <person name="Pepin K.H."/>
            <person name="Johnson M."/>
            <person name="Bhonagiri V."/>
            <person name="Zhang X."/>
            <person name="Suruliraj S."/>
            <person name="Warren W."/>
            <person name="Chinwalla A."/>
            <person name="Mardis E.R."/>
            <person name="Wilson R.K."/>
        </authorList>
    </citation>
    <scope>NUCLEOTIDE SEQUENCE [LARGE SCALE GENOMIC DNA]</scope>
    <source>
        <strain evidence="4 5">ATCC 29863</strain>
    </source>
</reference>
<dbReference type="HOGENOM" id="CLU_040088_0_1_9"/>
<feature type="binding site" evidence="3">
    <location>
        <position position="183"/>
    </location>
    <ligand>
        <name>Zn(2+)</name>
        <dbReference type="ChEBI" id="CHEBI:29105"/>
        <label>1</label>
        <note>catalytic</note>
    </ligand>
</feature>
<dbReference type="SUPFAM" id="SSF51569">
    <property type="entry name" value="Aldolase"/>
    <property type="match status" value="1"/>
</dbReference>
<evidence type="ECO:0000313" key="5">
    <source>
        <dbReference type="Proteomes" id="UP000004459"/>
    </source>
</evidence>
<evidence type="ECO:0000313" key="4">
    <source>
        <dbReference type="EMBL" id="EHM45214.1"/>
    </source>
</evidence>
<dbReference type="GO" id="GO:0005975">
    <property type="term" value="P:carbohydrate metabolic process"/>
    <property type="evidence" value="ECO:0007669"/>
    <property type="project" value="InterPro"/>
</dbReference>
<dbReference type="InterPro" id="IPR000771">
    <property type="entry name" value="FBA_II"/>
</dbReference>
<keyword evidence="3" id="KW-0862">Zinc</keyword>
<dbReference type="AlphaFoldDB" id="G9YSN9"/>
<protein>
    <submittedName>
        <fullName evidence="4">Putative tagatose-bisphosphate aldolase</fullName>
    </submittedName>
</protein>
<dbReference type="PIRSF" id="PIRSF001359">
    <property type="entry name" value="F_bP_aldolase_II"/>
    <property type="match status" value="1"/>
</dbReference>
<feature type="binding site" evidence="2">
    <location>
        <position position="156"/>
    </location>
    <ligand>
        <name>dihydroxyacetone phosphate</name>
        <dbReference type="ChEBI" id="CHEBI:57642"/>
    </ligand>
</feature>
<dbReference type="PANTHER" id="PTHR30304:SF0">
    <property type="entry name" value="D-TAGATOSE-1,6-BISPHOSPHATE ALDOLASE SUBUNIT GATY-RELATED"/>
    <property type="match status" value="1"/>
</dbReference>
<sequence length="263" mass="28128">MEMMQAVIAAAEAEHAPVILQTTPSTLKYAEPAVFAAMARAMAGKASVPVAMHLDHGDRFGLCQQAASDGYTSLMIDGSKLPLDENIALARRVVEMASRMSSRPCVEAELGKLGGKEDDLEVKPGEDLYTDPGEAARFVRETGIDSLAVAIGTAHGFYKGKPRLAFERLTQIREAVDIPLVLHGSSGVPDEDVQRAVSMGVCKVNFATELRAAYTQAVRDCLAHDAALYDPKKYGGPAREAVISLVRHRIKICAGKVGLIAPL</sequence>
<dbReference type="Gene3D" id="3.20.20.70">
    <property type="entry name" value="Aldolase class I"/>
    <property type="match status" value="1"/>
</dbReference>
<dbReference type="PATRIC" id="fig|411475.3.peg.2206"/>
<dbReference type="GO" id="GO:0008270">
    <property type="term" value="F:zinc ion binding"/>
    <property type="evidence" value="ECO:0007669"/>
    <property type="project" value="InterPro"/>
</dbReference>
<feature type="binding site" evidence="3">
    <location>
        <position position="77"/>
    </location>
    <ligand>
        <name>Zn(2+)</name>
        <dbReference type="ChEBI" id="CHEBI:29105"/>
        <label>2</label>
    </ligand>
</feature>
<keyword evidence="3" id="KW-0479">Metal-binding</keyword>
<evidence type="ECO:0000256" key="3">
    <source>
        <dbReference type="PIRSR" id="PIRSR001359-3"/>
    </source>
</evidence>